<dbReference type="InterPro" id="IPR029510">
    <property type="entry name" value="Ald_DH_CS_GLU"/>
</dbReference>
<protein>
    <recommendedName>
        <fullName evidence="7">Aldehyde dehydrogenase domain-containing protein</fullName>
    </recommendedName>
</protein>
<dbReference type="EMBL" id="AJWJ01000007">
    <property type="protein sequence ID" value="KAF2078322.1"/>
    <property type="molecule type" value="Genomic_DNA"/>
</dbReference>
<dbReference type="FunFam" id="3.40.605.10:FF:000007">
    <property type="entry name" value="NAD/NADP-dependent betaine aldehyde dehydrogenase"/>
    <property type="match status" value="1"/>
</dbReference>
<proteinExistence type="inferred from homology"/>
<comment type="similarity">
    <text evidence="1 6">Belongs to the aldehyde dehydrogenase family.</text>
</comment>
<evidence type="ECO:0000259" key="7">
    <source>
        <dbReference type="Pfam" id="PF00171"/>
    </source>
</evidence>
<keyword evidence="2" id="KW-0058">Aromatic hydrocarbons catabolism</keyword>
<name>A0A8J4Q3X4_9MYCE</name>
<comment type="pathway">
    <text evidence="4">Aromatic compound metabolism; naphthalene degradation.</text>
</comment>
<evidence type="ECO:0000256" key="2">
    <source>
        <dbReference type="ARBA" id="ARBA00022797"/>
    </source>
</evidence>
<dbReference type="AlphaFoldDB" id="A0A8J4Q3X4"/>
<dbReference type="NCBIfam" id="NF010000">
    <property type="entry name" value="PRK13473.1"/>
    <property type="match status" value="1"/>
</dbReference>
<dbReference type="OrthoDB" id="310895at2759"/>
<dbReference type="PROSITE" id="PS00687">
    <property type="entry name" value="ALDEHYDE_DEHYDR_GLU"/>
    <property type="match status" value="1"/>
</dbReference>
<evidence type="ECO:0000256" key="1">
    <source>
        <dbReference type="ARBA" id="ARBA00009986"/>
    </source>
</evidence>
<dbReference type="InterPro" id="IPR016161">
    <property type="entry name" value="Ald_DH/histidinol_DH"/>
</dbReference>
<evidence type="ECO:0000256" key="5">
    <source>
        <dbReference type="PROSITE-ProRule" id="PRU10007"/>
    </source>
</evidence>
<comment type="caution">
    <text evidence="8">The sequence shown here is derived from an EMBL/GenBank/DDBJ whole genome shotgun (WGS) entry which is preliminary data.</text>
</comment>
<evidence type="ECO:0000313" key="9">
    <source>
        <dbReference type="Proteomes" id="UP000695562"/>
    </source>
</evidence>
<dbReference type="Pfam" id="PF00171">
    <property type="entry name" value="Aldedh"/>
    <property type="match status" value="1"/>
</dbReference>
<evidence type="ECO:0000313" key="8">
    <source>
        <dbReference type="EMBL" id="KAF2078322.1"/>
    </source>
</evidence>
<dbReference type="PANTHER" id="PTHR11699">
    <property type="entry name" value="ALDEHYDE DEHYDROGENASE-RELATED"/>
    <property type="match status" value="1"/>
</dbReference>
<dbReference type="InterPro" id="IPR016162">
    <property type="entry name" value="Ald_DH_N"/>
</dbReference>
<feature type="domain" description="Aldehyde dehydrogenase" evidence="7">
    <location>
        <begin position="15"/>
        <end position="471"/>
    </location>
</feature>
<dbReference type="InterPro" id="IPR016163">
    <property type="entry name" value="Ald_DH_C"/>
</dbReference>
<feature type="active site" evidence="5">
    <location>
        <position position="249"/>
    </location>
</feature>
<dbReference type="Gene3D" id="3.40.309.10">
    <property type="entry name" value="Aldehyde Dehydrogenase, Chain A, domain 2"/>
    <property type="match status" value="1"/>
</dbReference>
<dbReference type="SUPFAM" id="SSF53720">
    <property type="entry name" value="ALDH-like"/>
    <property type="match status" value="1"/>
</dbReference>
<dbReference type="FunFam" id="3.40.309.10:FF:000010">
    <property type="entry name" value="Gamma-aminobutyraldehyde dehydrogenase"/>
    <property type="match status" value="1"/>
</dbReference>
<dbReference type="InterPro" id="IPR015657">
    <property type="entry name" value="Aminobutyraldehyde_DH"/>
</dbReference>
<reference evidence="8" key="1">
    <citation type="submission" date="2020-01" db="EMBL/GenBank/DDBJ databases">
        <title>Development of genomics and gene disruption for Polysphondylium violaceum indicates a role for the polyketide synthase stlB in stalk morphogenesis.</title>
        <authorList>
            <person name="Narita B."/>
            <person name="Kawabe Y."/>
            <person name="Kin K."/>
            <person name="Saito T."/>
            <person name="Gibbs R."/>
            <person name="Kuspa A."/>
            <person name="Muzny D."/>
            <person name="Queller D."/>
            <person name="Richards S."/>
            <person name="Strassman J."/>
            <person name="Sucgang R."/>
            <person name="Worley K."/>
            <person name="Schaap P."/>
        </authorList>
    </citation>
    <scope>NUCLEOTIDE SEQUENCE</scope>
    <source>
        <strain evidence="8">QSvi11</strain>
    </source>
</reference>
<evidence type="ECO:0000256" key="3">
    <source>
        <dbReference type="ARBA" id="ARBA00023002"/>
    </source>
</evidence>
<dbReference type="GO" id="GO:0016620">
    <property type="term" value="F:oxidoreductase activity, acting on the aldehyde or oxo group of donors, NAD or NADP as acceptor"/>
    <property type="evidence" value="ECO:0007669"/>
    <property type="project" value="InterPro"/>
</dbReference>
<dbReference type="Proteomes" id="UP000695562">
    <property type="component" value="Unassembled WGS sequence"/>
</dbReference>
<accession>A0A8J4Q3X4</accession>
<dbReference type="InterPro" id="IPR015590">
    <property type="entry name" value="Aldehyde_DH_dom"/>
</dbReference>
<sequence>MTLKVLQHFINGEYVSAKGDSTFDLVSPVDGKVYAKSPNATDAEIDAAYAAAREAFKIWGRSTPSTRQKALLKLADAVESNAQRLIDAQSTCTGQLKHMIASEEINGSVDQIRFFAGAARLLEGCSTGEYLDGLTSSIRREPLGVVGQVTPWNYPLMMAVWKIAPALAAGNTVVLKPSDTTPQSTLILAELAAPFFPKGAFNVVLGKAEVGSKLVSHKTPALVSITGSVRAGIAVATCAAANLTRSHLELGGKAPVLIFEDADIDKAVESITLAGFFNAGQDCTSATRVVVSEAVHDKFLSKLVDSAKKTRFGEPDDKDALYGPLNNANQMKHVKSFFEKLPPHAKVECGGKQANRPGFYFEPTVISGLKQQDDAIQNEIFGPVITVQTFKDEADAIEKANGVEFGLASSVWTKDHARATRLSRDLDFGTVWINTHIPITAEMPHGGFKHSGYGKDLSTYGLEDYTRIKHVMSSNN</sequence>
<gene>
    <name evidence="8" type="ORF">CYY_000414</name>
</gene>
<keyword evidence="9" id="KW-1185">Reference proteome</keyword>
<organism evidence="8 9">
    <name type="scientific">Polysphondylium violaceum</name>
    <dbReference type="NCBI Taxonomy" id="133409"/>
    <lineage>
        <taxon>Eukaryota</taxon>
        <taxon>Amoebozoa</taxon>
        <taxon>Evosea</taxon>
        <taxon>Eumycetozoa</taxon>
        <taxon>Dictyostelia</taxon>
        <taxon>Dictyosteliales</taxon>
        <taxon>Dictyosteliaceae</taxon>
        <taxon>Polysphondylium</taxon>
    </lineage>
</organism>
<evidence type="ECO:0000256" key="4">
    <source>
        <dbReference type="ARBA" id="ARBA00035632"/>
    </source>
</evidence>
<dbReference type="CDD" id="cd07092">
    <property type="entry name" value="ALDH_ABALDH-YdcW"/>
    <property type="match status" value="1"/>
</dbReference>
<dbReference type="Gene3D" id="3.40.605.10">
    <property type="entry name" value="Aldehyde Dehydrogenase, Chain A, domain 1"/>
    <property type="match status" value="1"/>
</dbReference>
<keyword evidence="3 6" id="KW-0560">Oxidoreductase</keyword>
<evidence type="ECO:0000256" key="6">
    <source>
        <dbReference type="RuleBase" id="RU003345"/>
    </source>
</evidence>